<proteinExistence type="predicted"/>
<dbReference type="InterPro" id="IPR002636">
    <property type="entry name" value="DUF29"/>
</dbReference>
<evidence type="ECO:0000313" key="2">
    <source>
        <dbReference type="Proteomes" id="UP000031623"/>
    </source>
</evidence>
<reference evidence="1 2" key="1">
    <citation type="journal article" date="2014" name="ISME J.">
        <title>Ecophysiology of Thioploca ingrica as revealed by the complete genome sequence supplemented with proteomic evidence.</title>
        <authorList>
            <person name="Kojima H."/>
            <person name="Ogura Y."/>
            <person name="Yamamoto N."/>
            <person name="Togashi T."/>
            <person name="Mori H."/>
            <person name="Watanabe T."/>
            <person name="Nemoto F."/>
            <person name="Kurokawa K."/>
            <person name="Hayashi T."/>
            <person name="Fukui M."/>
        </authorList>
    </citation>
    <scope>NUCLEOTIDE SEQUENCE [LARGE SCALE GENOMIC DNA]</scope>
</reference>
<organism evidence="1 2">
    <name type="scientific">Thioploca ingrica</name>
    <dbReference type="NCBI Taxonomy" id="40754"/>
    <lineage>
        <taxon>Bacteria</taxon>
        <taxon>Pseudomonadati</taxon>
        <taxon>Pseudomonadota</taxon>
        <taxon>Gammaproteobacteria</taxon>
        <taxon>Thiotrichales</taxon>
        <taxon>Thiotrichaceae</taxon>
        <taxon>Thioploca</taxon>
    </lineage>
</organism>
<dbReference type="STRING" id="40754.THII_3257"/>
<protein>
    <recommendedName>
        <fullName evidence="3">DUF29 domain-containing protein</fullName>
    </recommendedName>
</protein>
<dbReference type="EMBL" id="AP014633">
    <property type="protein sequence ID" value="BAP57554.1"/>
    <property type="molecule type" value="Genomic_DNA"/>
</dbReference>
<dbReference type="KEGG" id="tig:THII_3257"/>
<keyword evidence="2" id="KW-1185">Reference proteome</keyword>
<dbReference type="Pfam" id="PF01724">
    <property type="entry name" value="DUF29"/>
    <property type="match status" value="1"/>
</dbReference>
<evidence type="ECO:0008006" key="3">
    <source>
        <dbReference type="Google" id="ProtNLM"/>
    </source>
</evidence>
<accession>A0A090AJD4</accession>
<dbReference type="PANTHER" id="PTHR34235:SF4">
    <property type="entry name" value="SLR0291 PROTEIN"/>
    <property type="match status" value="1"/>
</dbReference>
<dbReference type="AlphaFoldDB" id="A0A090AJD4"/>
<dbReference type="Proteomes" id="UP000031623">
    <property type="component" value="Chromosome"/>
</dbReference>
<gene>
    <name evidence="1" type="ORF">THII_3257</name>
</gene>
<dbReference type="Gene3D" id="1.20.1220.20">
    <property type="entry name" value="Uncharcterised protein PF01724"/>
    <property type="match status" value="1"/>
</dbReference>
<dbReference type="OrthoDB" id="5766125at2"/>
<dbReference type="PANTHER" id="PTHR34235">
    <property type="entry name" value="SLR1203 PROTEIN-RELATED"/>
    <property type="match status" value="1"/>
</dbReference>
<sequence>MNKVIDYEQDFYSWALHHAQLLREGRFAELDIEHLAEELEDMGKSDRRAIENRCIILIAHLLKWEYQPSHRGSSWKRSIDEQRLRIDRLIRKNPSLKPYLSAAVADVYLDAVKLAAQETQIPASQFPQECLYSIEQMQDENFYPNN</sequence>
<evidence type="ECO:0000313" key="1">
    <source>
        <dbReference type="EMBL" id="BAP57554.1"/>
    </source>
</evidence>
<dbReference type="HOGENOM" id="CLU_116670_0_2_6"/>
<name>A0A090AJD4_9GAMM</name>